<dbReference type="PROSITE" id="PS51296">
    <property type="entry name" value="RIESKE"/>
    <property type="match status" value="1"/>
</dbReference>
<organism evidence="5 6">
    <name type="scientific">Pseudonocardia abyssalis</name>
    <dbReference type="NCBI Taxonomy" id="2792008"/>
    <lineage>
        <taxon>Bacteria</taxon>
        <taxon>Bacillati</taxon>
        <taxon>Actinomycetota</taxon>
        <taxon>Actinomycetes</taxon>
        <taxon>Pseudonocardiales</taxon>
        <taxon>Pseudonocardiaceae</taxon>
        <taxon>Pseudonocardia</taxon>
    </lineage>
</organism>
<protein>
    <recommendedName>
        <fullName evidence="2">Cytochrome bc1 complex Rieske iron-sulfur subunit</fullName>
    </recommendedName>
    <alternativeName>
        <fullName evidence="3">Cytochrome bc1 reductase complex subunit QcrA</fullName>
    </alternativeName>
</protein>
<evidence type="ECO:0000256" key="2">
    <source>
        <dbReference type="ARBA" id="ARBA00015816"/>
    </source>
</evidence>
<accession>A0ABS6UTT9</accession>
<dbReference type="InterPro" id="IPR014349">
    <property type="entry name" value="Rieske_Fe-S_prot"/>
</dbReference>
<keyword evidence="6" id="KW-1185">Reference proteome</keyword>
<dbReference type="InterPro" id="IPR006311">
    <property type="entry name" value="TAT_signal"/>
</dbReference>
<evidence type="ECO:0000313" key="6">
    <source>
        <dbReference type="Proteomes" id="UP000694287"/>
    </source>
</evidence>
<reference evidence="5 6" key="1">
    <citation type="submission" date="2020-11" db="EMBL/GenBank/DDBJ databases">
        <title>Pseudonocardia abyssalis sp. nov. and Pseudonocardia oceani sp. nov., description and phylogenomic analysis of two novel actinomycetes isolated from the deep Southern Ocean.</title>
        <authorList>
            <person name="Parra J."/>
        </authorList>
    </citation>
    <scope>NUCLEOTIDE SEQUENCE [LARGE SCALE GENOMIC DNA]</scope>
    <source>
        <strain evidence="5 6">KRD-168</strain>
    </source>
</reference>
<dbReference type="RefSeq" id="WP_218604403.1">
    <property type="nucleotide sequence ID" value="NZ_JADQDJ010000219.1"/>
</dbReference>
<dbReference type="Proteomes" id="UP000694287">
    <property type="component" value="Unassembled WGS sequence"/>
</dbReference>
<evidence type="ECO:0000256" key="1">
    <source>
        <dbReference type="ARBA" id="ARBA00002494"/>
    </source>
</evidence>
<proteinExistence type="predicted"/>
<dbReference type="InterPro" id="IPR017941">
    <property type="entry name" value="Rieske_2Fe-2S"/>
</dbReference>
<comment type="caution">
    <text evidence="5">The sequence shown here is derived from an EMBL/GenBank/DDBJ whole genome shotgun (WGS) entry which is preliminary data.</text>
</comment>
<dbReference type="EMBL" id="JADQDK010000001">
    <property type="protein sequence ID" value="MBW0135669.1"/>
    <property type="molecule type" value="Genomic_DNA"/>
</dbReference>
<dbReference type="Pfam" id="PF00355">
    <property type="entry name" value="Rieske"/>
    <property type="match status" value="1"/>
</dbReference>
<evidence type="ECO:0000256" key="3">
    <source>
        <dbReference type="ARBA" id="ARBA00029586"/>
    </source>
</evidence>
<evidence type="ECO:0000259" key="4">
    <source>
        <dbReference type="PROSITE" id="PS51296"/>
    </source>
</evidence>
<dbReference type="CDD" id="cd03467">
    <property type="entry name" value="Rieske"/>
    <property type="match status" value="1"/>
</dbReference>
<evidence type="ECO:0000313" key="5">
    <source>
        <dbReference type="EMBL" id="MBW0135669.1"/>
    </source>
</evidence>
<dbReference type="PANTHER" id="PTHR10134">
    <property type="entry name" value="CYTOCHROME B-C1 COMPLEX SUBUNIT RIESKE, MITOCHONDRIAL"/>
    <property type="match status" value="1"/>
</dbReference>
<gene>
    <name evidence="5" type="ORF">I4I81_15590</name>
</gene>
<dbReference type="PROSITE" id="PS51318">
    <property type="entry name" value="TAT"/>
    <property type="match status" value="1"/>
</dbReference>
<comment type="function">
    <text evidence="1">Iron-sulfur subunit of the cytochrome bc1 complex, an essential component of the respiratory electron transport chain required for ATP synthesis. The bc1 complex catalyzes the oxidation of menaquinol and the reduction of cytochrome c in the respiratory chain. The bc1 complex operates through a Q-cycle mechanism that couples electron transfer to generation of the proton gradient that drives ATP synthesis.</text>
</comment>
<feature type="domain" description="Rieske" evidence="4">
    <location>
        <begin position="41"/>
        <end position="132"/>
    </location>
</feature>
<name>A0ABS6UTT9_9PSEU</name>
<sequence>MTGIEIGRRTVLCGTACAVLSGCAGYGSGRAVAAPAAAGGTPLATVADVPVGGGLILAAQDVVLTQTVAGTVRAFTATCTHQGCVVADVTGGTINCTCHGSSFALDGTVVAGPAPAPLAEKAIVVADGAITLA</sequence>